<dbReference type="RefSeq" id="WP_208351428.1">
    <property type="nucleotide sequence ID" value="NZ_JAALHA020000014.1"/>
</dbReference>
<dbReference type="InterPro" id="IPR018209">
    <property type="entry name" value="Pyrv_Knase_AS"/>
</dbReference>
<gene>
    <name evidence="18" type="primary">pyk</name>
    <name evidence="18" type="ORF">G7B40_024615</name>
</gene>
<comment type="cofactor">
    <cofactor evidence="1">
        <name>Mg(2+)</name>
        <dbReference type="ChEBI" id="CHEBI:18420"/>
    </cofactor>
</comment>
<evidence type="ECO:0000256" key="8">
    <source>
        <dbReference type="ARBA" id="ARBA00022741"/>
    </source>
</evidence>
<evidence type="ECO:0000256" key="7">
    <source>
        <dbReference type="ARBA" id="ARBA00022723"/>
    </source>
</evidence>
<dbReference type="Gene3D" id="2.40.33.10">
    <property type="entry name" value="PK beta-barrel domain-like"/>
    <property type="match status" value="1"/>
</dbReference>
<comment type="cofactor">
    <cofactor evidence="2">
        <name>K(+)</name>
        <dbReference type="ChEBI" id="CHEBI:29103"/>
    </cofactor>
</comment>
<dbReference type="NCBIfam" id="NF004978">
    <property type="entry name" value="PRK06354.1"/>
    <property type="match status" value="1"/>
</dbReference>
<comment type="pathway">
    <text evidence="3 15">Carbohydrate degradation; glycolysis; pyruvate from D-glyceraldehyde 3-phosphate: step 5/5.</text>
</comment>
<dbReference type="FunFam" id="3.20.20.60:FF:000025">
    <property type="entry name" value="Pyruvate kinase"/>
    <property type="match status" value="1"/>
</dbReference>
<dbReference type="EMBL" id="JAALHA020000014">
    <property type="protein sequence ID" value="MDR9897725.1"/>
    <property type="molecule type" value="Genomic_DNA"/>
</dbReference>
<evidence type="ECO:0000256" key="15">
    <source>
        <dbReference type="RuleBase" id="RU000504"/>
    </source>
</evidence>
<evidence type="ECO:0000256" key="4">
    <source>
        <dbReference type="ARBA" id="ARBA00008663"/>
    </source>
</evidence>
<keyword evidence="19" id="KW-1185">Reference proteome</keyword>
<dbReference type="InterPro" id="IPR001697">
    <property type="entry name" value="Pyr_Knase"/>
</dbReference>
<comment type="caution">
    <text evidence="18">The sequence shown here is derived from an EMBL/GenBank/DDBJ whole genome shotgun (WGS) entry which is preliminary data.</text>
</comment>
<dbReference type="InterPro" id="IPR015793">
    <property type="entry name" value="Pyrv_Knase_brl"/>
</dbReference>
<evidence type="ECO:0000256" key="2">
    <source>
        <dbReference type="ARBA" id="ARBA00001958"/>
    </source>
</evidence>
<dbReference type="GO" id="GO:0016301">
    <property type="term" value="F:kinase activity"/>
    <property type="evidence" value="ECO:0007669"/>
    <property type="project" value="UniProtKB-KW"/>
</dbReference>
<dbReference type="InterPro" id="IPR011037">
    <property type="entry name" value="Pyrv_Knase-like_insert_dom_sf"/>
</dbReference>
<organism evidence="18 19">
    <name type="scientific">Aetokthonos hydrillicola Thurmond2011</name>
    <dbReference type="NCBI Taxonomy" id="2712845"/>
    <lineage>
        <taxon>Bacteria</taxon>
        <taxon>Bacillati</taxon>
        <taxon>Cyanobacteriota</taxon>
        <taxon>Cyanophyceae</taxon>
        <taxon>Nostocales</taxon>
        <taxon>Hapalosiphonaceae</taxon>
        <taxon>Aetokthonos</taxon>
    </lineage>
</organism>
<feature type="domain" description="Pyruvate kinase barrel" evidence="16">
    <location>
        <begin position="1"/>
        <end position="321"/>
    </location>
</feature>
<feature type="domain" description="Pyruvate kinase C-terminal" evidence="17">
    <location>
        <begin position="354"/>
        <end position="466"/>
    </location>
</feature>
<evidence type="ECO:0000256" key="12">
    <source>
        <dbReference type="ARBA" id="ARBA00023152"/>
    </source>
</evidence>
<dbReference type="AlphaFoldDB" id="A0AAP5MA03"/>
<comment type="catalytic activity">
    <reaction evidence="15">
        <text>pyruvate + ATP = phosphoenolpyruvate + ADP + H(+)</text>
        <dbReference type="Rhea" id="RHEA:18157"/>
        <dbReference type="ChEBI" id="CHEBI:15361"/>
        <dbReference type="ChEBI" id="CHEBI:15378"/>
        <dbReference type="ChEBI" id="CHEBI:30616"/>
        <dbReference type="ChEBI" id="CHEBI:58702"/>
        <dbReference type="ChEBI" id="CHEBI:456216"/>
        <dbReference type="EC" id="2.7.1.40"/>
    </reaction>
</comment>
<evidence type="ECO:0000256" key="9">
    <source>
        <dbReference type="ARBA" id="ARBA00022777"/>
    </source>
</evidence>
<dbReference type="InterPro" id="IPR015806">
    <property type="entry name" value="Pyrv_Knase_insert_dom_sf"/>
</dbReference>
<dbReference type="GO" id="GO:0005524">
    <property type="term" value="F:ATP binding"/>
    <property type="evidence" value="ECO:0007669"/>
    <property type="project" value="UniProtKB-KW"/>
</dbReference>
<dbReference type="InterPro" id="IPR040442">
    <property type="entry name" value="Pyrv_kinase-like_dom_sf"/>
</dbReference>
<dbReference type="GO" id="GO:0000287">
    <property type="term" value="F:magnesium ion binding"/>
    <property type="evidence" value="ECO:0007669"/>
    <property type="project" value="UniProtKB-UniRule"/>
</dbReference>
<sequence length="473" mass="51490">MRKTKIVCTLGPACSDRDTIKAMVKAGMDVARLNFSHEDSEAHLKRIHLIREISSELNRPIAILQDLQGPKIRVGEMVDDVVLQTGDQIVITMEDVVGTATRFSSTYKGLARDVKEGDPLFINDGLIEIQVNHIDNNEIHGTVIHGGSLKSHKGINLSQSSVSTPTLTEKDIQDLKWGLAKGVDYVALSFVEEASDIKRLTDMIANRETNVHVIAKVERHEALDNLEGIVIASDIIMVARGDLGVEIPLEQVPGIQKHLIQICHKHLKLVITATQMLESMIHNPRPTRAEVSDIANAILDGTDALMLSGETAIGRYPVKAVETMARIADTVEASLPSLLNYIDGGADEYHVASAVGYAACQLAQHLKARVIICFTQNGFTAQVLSKYRQPIPIIAVTPKESVQRRLALYWGVQSLLLQEVASTDEMIAIVEQVAVAHKLVSAGDIIVIAAGLPLALKGITNLIKVHQVGQCSN</sequence>
<reference evidence="19" key="1">
    <citation type="journal article" date="2021" name="Science">
        <title>Hunting the eagle killer: A cyanobacterial neurotoxin causes vacuolar myelinopathy.</title>
        <authorList>
            <person name="Breinlinger S."/>
            <person name="Phillips T.J."/>
            <person name="Haram B.N."/>
            <person name="Mares J."/>
            <person name="Martinez Yerena J.A."/>
            <person name="Hrouzek P."/>
            <person name="Sobotka R."/>
            <person name="Henderson W.M."/>
            <person name="Schmieder P."/>
            <person name="Williams S.M."/>
            <person name="Lauderdale J.D."/>
            <person name="Wilde H.D."/>
            <person name="Gerrin W."/>
            <person name="Kust A."/>
            <person name="Washington J.W."/>
            <person name="Wagner C."/>
            <person name="Geier B."/>
            <person name="Liebeke M."/>
            <person name="Enke H."/>
            <person name="Niedermeyer T.H.J."/>
            <person name="Wilde S.B."/>
        </authorList>
    </citation>
    <scope>NUCLEOTIDE SEQUENCE [LARGE SCALE GENOMIC DNA]</scope>
    <source>
        <strain evidence="19">Thurmond2011</strain>
    </source>
</reference>
<dbReference type="PANTHER" id="PTHR11817">
    <property type="entry name" value="PYRUVATE KINASE"/>
    <property type="match status" value="1"/>
</dbReference>
<accession>A0AAP5MA03</accession>
<keyword evidence="6 15" id="KW-0808">Transferase</keyword>
<dbReference type="InterPro" id="IPR015813">
    <property type="entry name" value="Pyrv/PenolPyrv_kinase-like_dom"/>
</dbReference>
<keyword evidence="7" id="KW-0479">Metal-binding</keyword>
<evidence type="ECO:0000259" key="16">
    <source>
        <dbReference type="Pfam" id="PF00224"/>
    </source>
</evidence>
<dbReference type="Gene3D" id="3.40.1380.20">
    <property type="entry name" value="Pyruvate kinase, C-terminal domain"/>
    <property type="match status" value="1"/>
</dbReference>
<evidence type="ECO:0000256" key="14">
    <source>
        <dbReference type="NCBIfam" id="TIGR01064"/>
    </source>
</evidence>
<evidence type="ECO:0000256" key="1">
    <source>
        <dbReference type="ARBA" id="ARBA00001946"/>
    </source>
</evidence>
<dbReference type="GO" id="GO:0004743">
    <property type="term" value="F:pyruvate kinase activity"/>
    <property type="evidence" value="ECO:0007669"/>
    <property type="project" value="UniProtKB-UniRule"/>
</dbReference>
<dbReference type="Gene3D" id="3.20.20.60">
    <property type="entry name" value="Phosphoenolpyruvate-binding domains"/>
    <property type="match status" value="1"/>
</dbReference>
<name>A0AAP5MA03_9CYAN</name>
<evidence type="ECO:0000256" key="6">
    <source>
        <dbReference type="ARBA" id="ARBA00022679"/>
    </source>
</evidence>
<keyword evidence="8" id="KW-0547">Nucleotide-binding</keyword>
<dbReference type="PROSITE" id="PS00110">
    <property type="entry name" value="PYRUVATE_KINASE"/>
    <property type="match status" value="1"/>
</dbReference>
<evidence type="ECO:0000256" key="10">
    <source>
        <dbReference type="ARBA" id="ARBA00022840"/>
    </source>
</evidence>
<keyword evidence="9 15" id="KW-0418">Kinase</keyword>
<dbReference type="SUPFAM" id="SSF52935">
    <property type="entry name" value="PK C-terminal domain-like"/>
    <property type="match status" value="1"/>
</dbReference>
<keyword evidence="13 18" id="KW-0670">Pyruvate</keyword>
<evidence type="ECO:0000313" key="19">
    <source>
        <dbReference type="Proteomes" id="UP000667802"/>
    </source>
</evidence>
<keyword evidence="11 15" id="KW-0460">Magnesium</keyword>
<protein>
    <recommendedName>
        <fullName evidence="5 14">Pyruvate kinase</fullName>
        <ecNumber evidence="5 14">2.7.1.40</ecNumber>
    </recommendedName>
</protein>
<dbReference type="FunFam" id="2.40.33.10:FF:000001">
    <property type="entry name" value="Pyruvate kinase"/>
    <property type="match status" value="1"/>
</dbReference>
<dbReference type="SUPFAM" id="SSF50800">
    <property type="entry name" value="PK beta-barrel domain-like"/>
    <property type="match status" value="1"/>
</dbReference>
<dbReference type="InterPro" id="IPR015795">
    <property type="entry name" value="Pyrv_Knase_C"/>
</dbReference>
<dbReference type="Pfam" id="PF02887">
    <property type="entry name" value="PK_C"/>
    <property type="match status" value="1"/>
</dbReference>
<dbReference type="SUPFAM" id="SSF51621">
    <property type="entry name" value="Phosphoenolpyruvate/pyruvate domain"/>
    <property type="match status" value="1"/>
</dbReference>
<dbReference type="Proteomes" id="UP000667802">
    <property type="component" value="Unassembled WGS sequence"/>
</dbReference>
<evidence type="ECO:0000256" key="13">
    <source>
        <dbReference type="ARBA" id="ARBA00023317"/>
    </source>
</evidence>
<dbReference type="GO" id="GO:0030955">
    <property type="term" value="F:potassium ion binding"/>
    <property type="evidence" value="ECO:0007669"/>
    <property type="project" value="UniProtKB-UniRule"/>
</dbReference>
<dbReference type="NCBIfam" id="NF004491">
    <property type="entry name" value="PRK05826.1"/>
    <property type="match status" value="1"/>
</dbReference>
<evidence type="ECO:0000256" key="11">
    <source>
        <dbReference type="ARBA" id="ARBA00022842"/>
    </source>
</evidence>
<dbReference type="Pfam" id="PF00224">
    <property type="entry name" value="PK"/>
    <property type="match status" value="1"/>
</dbReference>
<proteinExistence type="inferred from homology"/>
<dbReference type="InterPro" id="IPR036918">
    <property type="entry name" value="Pyrv_Knase_C_sf"/>
</dbReference>
<keyword evidence="12 15" id="KW-0324">Glycolysis</keyword>
<comment type="similarity">
    <text evidence="4 15">Belongs to the pyruvate kinase family.</text>
</comment>
<dbReference type="PRINTS" id="PR01050">
    <property type="entry name" value="PYRUVTKNASE"/>
</dbReference>
<evidence type="ECO:0000313" key="18">
    <source>
        <dbReference type="EMBL" id="MDR9897725.1"/>
    </source>
</evidence>
<dbReference type="EC" id="2.7.1.40" evidence="5 14"/>
<evidence type="ECO:0000256" key="5">
    <source>
        <dbReference type="ARBA" id="ARBA00012142"/>
    </source>
</evidence>
<keyword evidence="10" id="KW-0067">ATP-binding</keyword>
<dbReference type="NCBIfam" id="TIGR01064">
    <property type="entry name" value="pyruv_kin"/>
    <property type="match status" value="1"/>
</dbReference>
<evidence type="ECO:0000259" key="17">
    <source>
        <dbReference type="Pfam" id="PF02887"/>
    </source>
</evidence>
<evidence type="ECO:0000256" key="3">
    <source>
        <dbReference type="ARBA" id="ARBA00004997"/>
    </source>
</evidence>